<reference evidence="1" key="1">
    <citation type="submission" date="2018-10" db="EMBL/GenBank/DDBJ databases">
        <title>Hidden diversity of soil giant viruses.</title>
        <authorList>
            <person name="Schulz F."/>
            <person name="Alteio L."/>
            <person name="Goudeau D."/>
            <person name="Ryan E.M."/>
            <person name="Malmstrom R.R."/>
            <person name="Blanchard J."/>
            <person name="Woyke T."/>
        </authorList>
    </citation>
    <scope>NUCLEOTIDE SEQUENCE</scope>
    <source>
        <strain evidence="1">TEV1</strain>
    </source>
</reference>
<protein>
    <submittedName>
        <fullName evidence="1">Uncharacterized protein</fullName>
    </submittedName>
</protein>
<sequence>MSKNCCFIPSTPIVFPQVKSFIVPKGLTTLQTDAVYGYNYSAGRIFQVNMNYLIGKPRTILNVEALVDSLTRNPPTTDSNLFNPYFTNLTNAPGQNEEFGPIVIPANTDMMFFHVLGVGSNNDATGYFTYFYDQKGGFLYIVVPFSPNTTTGLPSDSFLLTHQSAASVFTNFPFRITYI</sequence>
<name>A0A3G4ZNI1_9VIRU</name>
<evidence type="ECO:0000313" key="1">
    <source>
        <dbReference type="EMBL" id="AYV75531.1"/>
    </source>
</evidence>
<proteinExistence type="predicted"/>
<accession>A0A3G4ZNI1</accession>
<gene>
    <name evidence="1" type="ORF">Terrestrivirus2_39</name>
</gene>
<organism evidence="1">
    <name type="scientific">Terrestrivirus sp</name>
    <dbReference type="NCBI Taxonomy" id="2487775"/>
    <lineage>
        <taxon>Viruses</taxon>
        <taxon>Varidnaviria</taxon>
        <taxon>Bamfordvirae</taxon>
        <taxon>Nucleocytoviricota</taxon>
        <taxon>Megaviricetes</taxon>
        <taxon>Imitervirales</taxon>
        <taxon>Mimiviridae</taxon>
        <taxon>Klosneuvirinae</taxon>
    </lineage>
</organism>
<dbReference type="EMBL" id="MK071980">
    <property type="protein sequence ID" value="AYV75531.1"/>
    <property type="molecule type" value="Genomic_DNA"/>
</dbReference>